<organism evidence="7 8">
    <name type="scientific">Pontibaca methylaminivorans</name>
    <dbReference type="NCBI Taxonomy" id="515897"/>
    <lineage>
        <taxon>Bacteria</taxon>
        <taxon>Pseudomonadati</taxon>
        <taxon>Pseudomonadota</taxon>
        <taxon>Alphaproteobacteria</taxon>
        <taxon>Rhodobacterales</taxon>
        <taxon>Roseobacteraceae</taxon>
        <taxon>Pontibaca</taxon>
    </lineage>
</organism>
<feature type="domain" description="Cytochrome c" evidence="6">
    <location>
        <begin position="188"/>
        <end position="294"/>
    </location>
</feature>
<keyword evidence="5" id="KW-0472">Membrane</keyword>
<evidence type="ECO:0000313" key="8">
    <source>
        <dbReference type="Proteomes" id="UP000192455"/>
    </source>
</evidence>
<dbReference type="Proteomes" id="UP000192455">
    <property type="component" value="Unassembled WGS sequence"/>
</dbReference>
<sequence>MLLARVLGFLIVLVLLGGAAFWFLTRPGQVEPERFAGLEGDAGRGEAVFWASGCASCHAAPDAKGDDRLVLAGGYRMVSPFGTFVAPNISPSSEGIGGWDTLDLANALLEGVSPEGRHYYPSLPYGTYMHMEGRDVADLKAFLDTLPSSDAQDQPHELPFPFGIRRGIGLWKLVNMSPGWVLEDAVSEELARGRYLVEALGHCAECHTPRNLTGGLDRKRWMDGAPNPSGRGTIPAISPDKLDWSETDIAYYLETGFTPDFDSVGGQMASVVANLGHLPEDDRAAIAAYLKALPQE</sequence>
<gene>
    <name evidence="7" type="ORF">SAMN05421849_0075</name>
</gene>
<accession>A0A1R3W7P2</accession>
<evidence type="ECO:0000256" key="4">
    <source>
        <dbReference type="PROSITE-ProRule" id="PRU00433"/>
    </source>
</evidence>
<evidence type="ECO:0000259" key="6">
    <source>
        <dbReference type="PROSITE" id="PS51007"/>
    </source>
</evidence>
<dbReference type="PROSITE" id="PS51007">
    <property type="entry name" value="CYTC"/>
    <property type="match status" value="2"/>
</dbReference>
<keyword evidence="2 4" id="KW-0479">Metal-binding</keyword>
<keyword evidence="3 4" id="KW-0408">Iron</keyword>
<dbReference type="InterPro" id="IPR036909">
    <property type="entry name" value="Cyt_c-like_dom_sf"/>
</dbReference>
<dbReference type="OrthoDB" id="9811281at2"/>
<evidence type="ECO:0000256" key="2">
    <source>
        <dbReference type="ARBA" id="ARBA00022723"/>
    </source>
</evidence>
<evidence type="ECO:0000256" key="3">
    <source>
        <dbReference type="ARBA" id="ARBA00023004"/>
    </source>
</evidence>
<dbReference type="GO" id="GO:0020037">
    <property type="term" value="F:heme binding"/>
    <property type="evidence" value="ECO:0007669"/>
    <property type="project" value="InterPro"/>
</dbReference>
<keyword evidence="8" id="KW-1185">Reference proteome</keyword>
<feature type="domain" description="Cytochrome c" evidence="6">
    <location>
        <begin position="40"/>
        <end position="147"/>
    </location>
</feature>
<dbReference type="Pfam" id="PF00034">
    <property type="entry name" value="Cytochrom_C"/>
    <property type="match status" value="2"/>
</dbReference>
<dbReference type="Gene3D" id="1.10.760.10">
    <property type="entry name" value="Cytochrome c-like domain"/>
    <property type="match status" value="2"/>
</dbReference>
<dbReference type="EMBL" id="FTPS01000001">
    <property type="protein sequence ID" value="SIT73974.1"/>
    <property type="molecule type" value="Genomic_DNA"/>
</dbReference>
<evidence type="ECO:0000256" key="5">
    <source>
        <dbReference type="SAM" id="Phobius"/>
    </source>
</evidence>
<dbReference type="GO" id="GO:0046872">
    <property type="term" value="F:metal ion binding"/>
    <property type="evidence" value="ECO:0007669"/>
    <property type="project" value="UniProtKB-KW"/>
</dbReference>
<evidence type="ECO:0000256" key="1">
    <source>
        <dbReference type="ARBA" id="ARBA00022617"/>
    </source>
</evidence>
<reference evidence="7 8" key="1">
    <citation type="submission" date="2017-01" db="EMBL/GenBank/DDBJ databases">
        <authorList>
            <person name="Mah S.A."/>
            <person name="Swanson W.J."/>
            <person name="Moy G.W."/>
            <person name="Vacquier V.D."/>
        </authorList>
    </citation>
    <scope>NUCLEOTIDE SEQUENCE [LARGE SCALE GENOMIC DNA]</scope>
    <source>
        <strain evidence="7 8">DSM 21219</strain>
    </source>
</reference>
<dbReference type="InterPro" id="IPR051459">
    <property type="entry name" value="Cytochrome_c-type_DH"/>
</dbReference>
<dbReference type="STRING" id="515897.SAMN05421849_0075"/>
<keyword evidence="5" id="KW-0812">Transmembrane</keyword>
<dbReference type="SUPFAM" id="SSF46626">
    <property type="entry name" value="Cytochrome c"/>
    <property type="match status" value="2"/>
</dbReference>
<dbReference type="AlphaFoldDB" id="A0A1R3W7P2"/>
<dbReference type="InterPro" id="IPR009056">
    <property type="entry name" value="Cyt_c-like_dom"/>
</dbReference>
<keyword evidence="1 4" id="KW-0349">Heme</keyword>
<name>A0A1R3W7P2_9RHOB</name>
<evidence type="ECO:0000313" key="7">
    <source>
        <dbReference type="EMBL" id="SIT73974.1"/>
    </source>
</evidence>
<dbReference type="PANTHER" id="PTHR35008:SF8">
    <property type="entry name" value="ALCOHOL DEHYDROGENASE CYTOCHROME C SUBUNIT"/>
    <property type="match status" value="1"/>
</dbReference>
<proteinExistence type="predicted"/>
<dbReference type="GO" id="GO:0009055">
    <property type="term" value="F:electron transfer activity"/>
    <property type="evidence" value="ECO:0007669"/>
    <property type="project" value="InterPro"/>
</dbReference>
<feature type="transmembrane region" description="Helical" evidence="5">
    <location>
        <begin position="6"/>
        <end position="24"/>
    </location>
</feature>
<dbReference type="PANTHER" id="PTHR35008">
    <property type="entry name" value="BLL4482 PROTEIN-RELATED"/>
    <property type="match status" value="1"/>
</dbReference>
<keyword evidence="5" id="KW-1133">Transmembrane helix</keyword>
<protein>
    <submittedName>
        <fullName evidence="7">Cytochrome c, mono-and diheme variants</fullName>
    </submittedName>
</protein>